<comment type="caution">
    <text evidence="1">The sequence shown here is derived from an EMBL/GenBank/DDBJ whole genome shotgun (WGS) entry which is preliminary data.</text>
</comment>
<dbReference type="Proteomes" id="UP000758856">
    <property type="component" value="Unassembled WGS sequence"/>
</dbReference>
<protein>
    <submittedName>
        <fullName evidence="1">Uncharacterized protein</fullName>
    </submittedName>
</protein>
<reference evidence="1 2" key="1">
    <citation type="submission" date="2021-01" db="EMBL/GenBank/DDBJ databases">
        <title>Genomic Encyclopedia of Type Strains, Phase IV (KMG-IV): sequencing the most valuable type-strain genomes for metagenomic binning, comparative biology and taxonomic classification.</title>
        <authorList>
            <person name="Goeker M."/>
        </authorList>
    </citation>
    <scope>NUCLEOTIDE SEQUENCE [LARGE SCALE GENOMIC DNA]</scope>
    <source>
        <strain evidence="1 2">DSM 6130</strain>
    </source>
</reference>
<accession>A0ABS2T503</accession>
<proteinExistence type="predicted"/>
<dbReference type="EMBL" id="JAFBCY010000002">
    <property type="protein sequence ID" value="MBM7851277.1"/>
    <property type="molecule type" value="Genomic_DNA"/>
</dbReference>
<keyword evidence="2" id="KW-1185">Reference proteome</keyword>
<evidence type="ECO:0000313" key="1">
    <source>
        <dbReference type="EMBL" id="MBM7851277.1"/>
    </source>
</evidence>
<evidence type="ECO:0000313" key="2">
    <source>
        <dbReference type="Proteomes" id="UP000758856"/>
    </source>
</evidence>
<gene>
    <name evidence="1" type="ORF">JOD31_001502</name>
</gene>
<dbReference type="RefSeq" id="WP_204949674.1">
    <property type="nucleotide sequence ID" value="NZ_BSFF01000001.1"/>
</dbReference>
<organism evidence="1 2">
    <name type="scientific">Methylopila capsulata</name>
    <dbReference type="NCBI Taxonomy" id="61654"/>
    <lineage>
        <taxon>Bacteria</taxon>
        <taxon>Pseudomonadati</taxon>
        <taxon>Pseudomonadota</taxon>
        <taxon>Alphaproteobacteria</taxon>
        <taxon>Hyphomicrobiales</taxon>
        <taxon>Methylopilaceae</taxon>
        <taxon>Methylopila</taxon>
    </lineage>
</organism>
<sequence>MGVASARHVRGGRAGGFALLERHFDDVVSLQLRSVVKTLKGLTLDEVICGR</sequence>
<name>A0ABS2T503_9HYPH</name>